<protein>
    <submittedName>
        <fullName evidence="1">Putative phosphatase</fullName>
    </submittedName>
</protein>
<dbReference type="PANTHER" id="PTHR35399">
    <property type="entry name" value="SLR8030 PROTEIN"/>
    <property type="match status" value="1"/>
</dbReference>
<keyword evidence="2" id="KW-1185">Reference proteome</keyword>
<accession>A0A0B8NMA0</accession>
<dbReference type="Proteomes" id="UP000031671">
    <property type="component" value="Unassembled WGS sequence"/>
</dbReference>
<organism evidence="1 2">
    <name type="scientific">Vibrio ishigakensis</name>
    <dbReference type="NCBI Taxonomy" id="1481914"/>
    <lineage>
        <taxon>Bacteria</taxon>
        <taxon>Pseudomonadati</taxon>
        <taxon>Pseudomonadota</taxon>
        <taxon>Gammaproteobacteria</taxon>
        <taxon>Vibrionales</taxon>
        <taxon>Vibrionaceae</taxon>
        <taxon>Vibrio</taxon>
    </lineage>
</organism>
<dbReference type="AlphaFoldDB" id="A0A0B8NMA0"/>
<comment type="caution">
    <text evidence="1">The sequence shown here is derived from an EMBL/GenBank/DDBJ whole genome shotgun (WGS) entry which is preliminary data.</text>
</comment>
<dbReference type="PANTHER" id="PTHR35399:SF2">
    <property type="entry name" value="DUF839 DOMAIN-CONTAINING PROTEIN"/>
    <property type="match status" value="1"/>
</dbReference>
<sequence>MAVGALSSVGLTGCGSDETSNELTNRVTSLGFESVSAQGKDAFTVPEGYFAQVLAPWGTRLFSHDVQTGTPIQFFQQDGSNTALDQLNSTGQMHDGIHYYPLNDAEGILCINHEFIMQDTLHEEGFDTNDTDNFGRRLAEYVRKEYYAHGVSVVHVRLENSVWNVVLDSQYNRRVHTATEMEVTGAIADNDLLTTKFTAETGKPNATHGTFNNCGNGFTPWGTYLTCEENWTGAFTTEDDIDPVRERYGIQKNNIMFSYNWQTAPVEEEQFPGEFKRWDLTAKGGSAEEDFRNFDAGYGYIVEIDPFSPNAMPAKRSSLGRFRHEDCSYATPIAGKPLVFYSGHDGKFEYVYKFVSEALWDEKDANRNLGHDADRMAIGAKYMDKGTLYVARFDENGKGVWLPLTEEAVAMNGQTLGELIGTQAEIIRNTLGAADEMGATPMDRPEWTAVDYSTGFVYLSLTNNDNREQGNSANPRPYNEYGHIVRWKEGETDTEFNWEIFVFGSSSEADTSSINLSGLTEENEFGSADGICFDQRGIFWLQTDGGGTDVDVDDQILAVIPNNLESPAHGEPVINMNNQEQLKRFAVAPQGAESTGITFTPDFRHMFTNVQHPTNWPHSALDASVETPSGETWRPRSSTVVISRYDGGKLGE</sequence>
<evidence type="ECO:0000313" key="1">
    <source>
        <dbReference type="EMBL" id="GAM55780.1"/>
    </source>
</evidence>
<evidence type="ECO:0000313" key="2">
    <source>
        <dbReference type="Proteomes" id="UP000031671"/>
    </source>
</evidence>
<reference evidence="1 2" key="2">
    <citation type="submission" date="2015-01" db="EMBL/GenBank/DDBJ databases">
        <authorList>
            <consortium name="NBRP consortium"/>
            <person name="Sawabe T."/>
            <person name="Meirelles P."/>
            <person name="Feng G."/>
            <person name="Sayaka M."/>
            <person name="Hattori M."/>
            <person name="Ohkuma M."/>
        </authorList>
    </citation>
    <scope>NUCLEOTIDE SEQUENCE [LARGE SCALE GENOMIC DNA]</scope>
    <source>
        <strain evidence="2">JCM 19231</strain>
    </source>
</reference>
<reference evidence="1 2" key="1">
    <citation type="submission" date="2015-01" db="EMBL/GenBank/DDBJ databases">
        <title>Vibrio sp. C1 JCM 19231 whole genome shotgun sequence.</title>
        <authorList>
            <person name="Sawabe T."/>
            <person name="Meirelles P."/>
            <person name="Feng G."/>
            <person name="Sayaka M."/>
            <person name="Hattori M."/>
            <person name="Ohkuma M."/>
        </authorList>
    </citation>
    <scope>NUCLEOTIDE SEQUENCE [LARGE SCALE GENOMIC DNA]</scope>
    <source>
        <strain evidence="2">JCM 19231</strain>
    </source>
</reference>
<dbReference type="InterPro" id="IPR008557">
    <property type="entry name" value="PhoX"/>
</dbReference>
<gene>
    <name evidence="1" type="ORF">JCM19231_2382</name>
</gene>
<dbReference type="Pfam" id="PF05787">
    <property type="entry name" value="PhoX"/>
    <property type="match status" value="1"/>
</dbReference>
<proteinExistence type="predicted"/>
<dbReference type="EMBL" id="BBRZ01000018">
    <property type="protein sequence ID" value="GAM55780.1"/>
    <property type="molecule type" value="Genomic_DNA"/>
</dbReference>
<name>A0A0B8NMA0_9VIBR</name>